<keyword evidence="1" id="KW-1133">Transmembrane helix</keyword>
<organism evidence="2 3">
    <name type="scientific">Caerostris extrusa</name>
    <name type="common">Bark spider</name>
    <name type="synonym">Caerostris bankana</name>
    <dbReference type="NCBI Taxonomy" id="172846"/>
    <lineage>
        <taxon>Eukaryota</taxon>
        <taxon>Metazoa</taxon>
        <taxon>Ecdysozoa</taxon>
        <taxon>Arthropoda</taxon>
        <taxon>Chelicerata</taxon>
        <taxon>Arachnida</taxon>
        <taxon>Araneae</taxon>
        <taxon>Araneomorphae</taxon>
        <taxon>Entelegynae</taxon>
        <taxon>Araneoidea</taxon>
        <taxon>Araneidae</taxon>
        <taxon>Caerostris</taxon>
    </lineage>
</organism>
<accession>A0AAV4VSY2</accession>
<dbReference type="AlphaFoldDB" id="A0AAV4VSY2"/>
<dbReference type="Proteomes" id="UP001054945">
    <property type="component" value="Unassembled WGS sequence"/>
</dbReference>
<keyword evidence="1" id="KW-0812">Transmembrane</keyword>
<keyword evidence="3" id="KW-1185">Reference proteome</keyword>
<sequence>MADEIYELMKASLEKISDLLSTSAVFGGILNKVEEKTGISGSFIITGKKVGEMSKWSAQVTAVAFGANLPLSMLAGGIPFYEMFFMVELVNLARNGQTVFYGTHFIVLLVGQWTIFSVLFRCCIVSRLPIFVFLLWCFAPVPNNGSNVLYATTYIRAVFLRNADTVDRMTDMVTNLVQKVLPG</sequence>
<reference evidence="2 3" key="1">
    <citation type="submission" date="2021-06" db="EMBL/GenBank/DDBJ databases">
        <title>Caerostris extrusa draft genome.</title>
        <authorList>
            <person name="Kono N."/>
            <person name="Arakawa K."/>
        </authorList>
    </citation>
    <scope>NUCLEOTIDE SEQUENCE [LARGE SCALE GENOMIC DNA]</scope>
</reference>
<proteinExistence type="predicted"/>
<feature type="transmembrane region" description="Helical" evidence="1">
    <location>
        <begin position="101"/>
        <end position="120"/>
    </location>
</feature>
<evidence type="ECO:0000256" key="1">
    <source>
        <dbReference type="SAM" id="Phobius"/>
    </source>
</evidence>
<dbReference type="EMBL" id="BPLR01015010">
    <property type="protein sequence ID" value="GIY72916.1"/>
    <property type="molecule type" value="Genomic_DNA"/>
</dbReference>
<keyword evidence="1" id="KW-0472">Membrane</keyword>
<evidence type="ECO:0000313" key="3">
    <source>
        <dbReference type="Proteomes" id="UP001054945"/>
    </source>
</evidence>
<evidence type="ECO:0000313" key="2">
    <source>
        <dbReference type="EMBL" id="GIY72916.1"/>
    </source>
</evidence>
<gene>
    <name evidence="2" type="ORF">CEXT_794121</name>
</gene>
<protein>
    <submittedName>
        <fullName evidence="2">Uncharacterized protein</fullName>
    </submittedName>
</protein>
<feature type="transmembrane region" description="Helical" evidence="1">
    <location>
        <begin position="58"/>
        <end position="81"/>
    </location>
</feature>
<name>A0AAV4VSY2_CAEEX</name>
<comment type="caution">
    <text evidence="2">The sequence shown here is derived from an EMBL/GenBank/DDBJ whole genome shotgun (WGS) entry which is preliminary data.</text>
</comment>